<feature type="active site" description="Phosphocysteine intermediate" evidence="5">
    <location>
        <position position="91"/>
    </location>
</feature>
<dbReference type="CDD" id="cd14518">
    <property type="entry name" value="DSP_fungal_YVH1"/>
    <property type="match status" value="1"/>
</dbReference>
<keyword evidence="3" id="KW-0378">Hydrolase</keyword>
<dbReference type="PIRSF" id="PIRSF000941">
    <property type="entry name" value="DUSP12"/>
    <property type="match status" value="1"/>
</dbReference>
<dbReference type="InterPro" id="IPR016130">
    <property type="entry name" value="Tyr_Pase_AS"/>
</dbReference>
<reference evidence="9 10" key="1">
    <citation type="journal article" date="2020" name="Microbiol. Resour. Announc.">
        <title>Draft Genome Sequence of a Cladosporium Species Isolated from the Mesophotic Ascidian Didemnum maculosum.</title>
        <authorList>
            <person name="Gioti A."/>
            <person name="Siaperas R."/>
            <person name="Nikolaivits E."/>
            <person name="Le Goff G."/>
            <person name="Ouazzani J."/>
            <person name="Kotoulas G."/>
            <person name="Topakas E."/>
        </authorList>
    </citation>
    <scope>NUCLEOTIDE SEQUENCE [LARGE SCALE GENOMIC DNA]</scope>
    <source>
        <strain evidence="9 10">TM138-S3</strain>
    </source>
</reference>
<keyword evidence="4" id="KW-0904">Protein phosphatase</keyword>
<dbReference type="PANTHER" id="PTHR45848:SF4">
    <property type="entry name" value="DUAL SPECIFICITY PROTEIN PHOSPHATASE 12"/>
    <property type="match status" value="1"/>
</dbReference>
<dbReference type="GeneID" id="96006005"/>
<evidence type="ECO:0000259" key="8">
    <source>
        <dbReference type="PROSITE" id="PS50056"/>
    </source>
</evidence>
<keyword evidence="10" id="KW-1185">Reference proteome</keyword>
<dbReference type="InterPro" id="IPR000387">
    <property type="entry name" value="Tyr_Pase_dom"/>
</dbReference>
<feature type="region of interest" description="Disordered" evidence="6">
    <location>
        <begin position="303"/>
        <end position="323"/>
    </location>
</feature>
<protein>
    <recommendedName>
        <fullName evidence="2">protein-tyrosine-phosphatase</fullName>
        <ecNumber evidence="2">3.1.3.48</ecNumber>
    </recommendedName>
</protein>
<evidence type="ECO:0000256" key="5">
    <source>
        <dbReference type="PIRSR" id="PIRSR000941-50"/>
    </source>
</evidence>
<comment type="similarity">
    <text evidence="1">Belongs to the protein-tyrosine phosphatase family. Non-receptor class dual specificity subfamily.</text>
</comment>
<gene>
    <name evidence="9" type="ORF">WHR41_04561</name>
</gene>
<dbReference type="InterPro" id="IPR000340">
    <property type="entry name" value="Dual-sp_phosphatase_cat-dom"/>
</dbReference>
<dbReference type="Gene3D" id="3.90.190.10">
    <property type="entry name" value="Protein tyrosine phosphatase superfamily"/>
    <property type="match status" value="1"/>
</dbReference>
<evidence type="ECO:0000313" key="9">
    <source>
        <dbReference type="EMBL" id="KAL1586618.1"/>
    </source>
</evidence>
<feature type="domain" description="Tyrosine specific protein phosphatases" evidence="8">
    <location>
        <begin position="68"/>
        <end position="126"/>
    </location>
</feature>
<dbReference type="InterPro" id="IPR016278">
    <property type="entry name" value="DUSP12"/>
</dbReference>
<accession>A0AB34KP99</accession>
<evidence type="ECO:0000256" key="4">
    <source>
        <dbReference type="ARBA" id="ARBA00022912"/>
    </source>
</evidence>
<dbReference type="AlphaFoldDB" id="A0AB34KP99"/>
<dbReference type="PROSITE" id="PS00383">
    <property type="entry name" value="TYR_PHOSPHATASE_1"/>
    <property type="match status" value="1"/>
</dbReference>
<dbReference type="GO" id="GO:0004725">
    <property type="term" value="F:protein tyrosine phosphatase activity"/>
    <property type="evidence" value="ECO:0007669"/>
    <property type="project" value="UniProtKB-EC"/>
</dbReference>
<feature type="domain" description="Tyrosine-protein phosphatase" evidence="7">
    <location>
        <begin position="5"/>
        <end position="147"/>
    </location>
</feature>
<dbReference type="EMBL" id="JAAQHG020000013">
    <property type="protein sequence ID" value="KAL1586618.1"/>
    <property type="molecule type" value="Genomic_DNA"/>
</dbReference>
<dbReference type="EC" id="3.1.3.48" evidence="2"/>
<dbReference type="SUPFAM" id="SSF52799">
    <property type="entry name" value="(Phosphotyrosine protein) phosphatases II"/>
    <property type="match status" value="1"/>
</dbReference>
<evidence type="ECO:0000256" key="3">
    <source>
        <dbReference type="ARBA" id="ARBA00022801"/>
    </source>
</evidence>
<dbReference type="InterPro" id="IPR020422">
    <property type="entry name" value="TYR_PHOSPHATASE_DUAL_dom"/>
</dbReference>
<sequence length="323" mass="36058">MALLDKVSGELNLYIGGLFTLRRKESLRQSGITHVLSVLKLPVEQGLFEGFTHKAVEVDDVEDENLLEHFPECNRFIQSGIESGGGVLVHCAMGKSRSATVTCAFLMQRYGITPDQALAQIRETRPFCEPNDGFMKQLELYHRMAETDDIENSPVYQRWLYQREIEMSRACGQAPEAEKIRFEDEHESQGTSDFELKCKKCRRPLATSQYLTSHEPLRNSPGEKSSNTSAACAHYFLDALSWMRPELEQGKLDGRLECPKCQTNVGKYAWQGMQCSCGDWVLPAISLAKGRVDMAKTRPMGSVAGGMGIRMPPGSRPSGGQNL</sequence>
<evidence type="ECO:0000256" key="2">
    <source>
        <dbReference type="ARBA" id="ARBA00013064"/>
    </source>
</evidence>
<dbReference type="Pfam" id="PF00782">
    <property type="entry name" value="DSPc"/>
    <property type="match status" value="1"/>
</dbReference>
<dbReference type="PROSITE" id="PS50054">
    <property type="entry name" value="TYR_PHOSPHATASE_DUAL"/>
    <property type="match status" value="1"/>
</dbReference>
<organism evidence="9 10">
    <name type="scientific">Cladosporium halotolerans</name>
    <dbReference type="NCBI Taxonomy" id="1052096"/>
    <lineage>
        <taxon>Eukaryota</taxon>
        <taxon>Fungi</taxon>
        <taxon>Dikarya</taxon>
        <taxon>Ascomycota</taxon>
        <taxon>Pezizomycotina</taxon>
        <taxon>Dothideomycetes</taxon>
        <taxon>Dothideomycetidae</taxon>
        <taxon>Cladosporiales</taxon>
        <taxon>Cladosporiaceae</taxon>
        <taxon>Cladosporium</taxon>
    </lineage>
</organism>
<dbReference type="Proteomes" id="UP000803884">
    <property type="component" value="Unassembled WGS sequence"/>
</dbReference>
<comment type="caution">
    <text evidence="9">The sequence shown here is derived from an EMBL/GenBank/DDBJ whole genome shotgun (WGS) entry which is preliminary data.</text>
</comment>
<dbReference type="SMART" id="SM00195">
    <property type="entry name" value="DSPc"/>
    <property type="match status" value="1"/>
</dbReference>
<proteinExistence type="inferred from homology"/>
<evidence type="ECO:0000259" key="7">
    <source>
        <dbReference type="PROSITE" id="PS50054"/>
    </source>
</evidence>
<dbReference type="InterPro" id="IPR029021">
    <property type="entry name" value="Prot-tyrosine_phosphatase-like"/>
</dbReference>
<evidence type="ECO:0000256" key="6">
    <source>
        <dbReference type="SAM" id="MobiDB-lite"/>
    </source>
</evidence>
<dbReference type="PROSITE" id="PS50056">
    <property type="entry name" value="TYR_PHOSPHATASE_2"/>
    <property type="match status" value="1"/>
</dbReference>
<evidence type="ECO:0000256" key="1">
    <source>
        <dbReference type="ARBA" id="ARBA00008601"/>
    </source>
</evidence>
<evidence type="ECO:0000313" key="10">
    <source>
        <dbReference type="Proteomes" id="UP000803884"/>
    </source>
</evidence>
<name>A0AB34KP99_9PEZI</name>
<dbReference type="GO" id="GO:0005634">
    <property type="term" value="C:nucleus"/>
    <property type="evidence" value="ECO:0007669"/>
    <property type="project" value="TreeGrafter"/>
</dbReference>
<dbReference type="GO" id="GO:0008138">
    <property type="term" value="F:protein tyrosine/serine/threonine phosphatase activity"/>
    <property type="evidence" value="ECO:0007669"/>
    <property type="project" value="InterPro"/>
</dbReference>
<dbReference type="PANTHER" id="PTHR45848">
    <property type="entry name" value="DUAL SPECIFICITY PROTEIN PHOSPHATASE 12 FAMILY MEMBER"/>
    <property type="match status" value="1"/>
</dbReference>
<dbReference type="RefSeq" id="XP_069229723.1">
    <property type="nucleotide sequence ID" value="XM_069373167.1"/>
</dbReference>